<keyword evidence="1" id="KW-0472">Membrane</keyword>
<keyword evidence="1" id="KW-0812">Transmembrane</keyword>
<name>A0ABU6Q5M8_9FABA</name>
<protein>
    <submittedName>
        <fullName evidence="2">Uncharacterized protein</fullName>
    </submittedName>
</protein>
<keyword evidence="1" id="KW-1133">Transmembrane helix</keyword>
<gene>
    <name evidence="2" type="ORF">PIB30_008214</name>
</gene>
<sequence>MATEKRCLQFSFGGGLPITTDGFHVWERESSVRSPPSMKGILLSPFSFFEQGLLPVCHGFCSFHRFRCDRRFPNLPLVEFFQGGLHLLDLVIRRDHPFLRGIELHALFFAVFIVAVLNINHLVALEIRDSSFCLWTFVRGRLDTENKRKRMFLPMRALGRVRAPGTEEGG</sequence>
<evidence type="ECO:0000313" key="2">
    <source>
        <dbReference type="EMBL" id="MED6106827.1"/>
    </source>
</evidence>
<feature type="transmembrane region" description="Helical" evidence="1">
    <location>
        <begin position="102"/>
        <end position="123"/>
    </location>
</feature>
<accession>A0ABU6Q5M8</accession>
<reference evidence="2 3" key="1">
    <citation type="journal article" date="2023" name="Plants (Basel)">
        <title>Bridging the Gap: Combining Genomics and Transcriptomics Approaches to Understand Stylosanthes scabra, an Orphan Legume from the Brazilian Caatinga.</title>
        <authorList>
            <person name="Ferreira-Neto J.R.C."/>
            <person name="da Silva M.D."/>
            <person name="Binneck E."/>
            <person name="de Melo N.F."/>
            <person name="da Silva R.H."/>
            <person name="de Melo A.L.T.M."/>
            <person name="Pandolfi V."/>
            <person name="Bustamante F.O."/>
            <person name="Brasileiro-Vidal A.C."/>
            <person name="Benko-Iseppon A.M."/>
        </authorList>
    </citation>
    <scope>NUCLEOTIDE SEQUENCE [LARGE SCALE GENOMIC DNA]</scope>
    <source>
        <tissue evidence="2">Leaves</tissue>
    </source>
</reference>
<proteinExistence type="predicted"/>
<organism evidence="2 3">
    <name type="scientific">Stylosanthes scabra</name>
    <dbReference type="NCBI Taxonomy" id="79078"/>
    <lineage>
        <taxon>Eukaryota</taxon>
        <taxon>Viridiplantae</taxon>
        <taxon>Streptophyta</taxon>
        <taxon>Embryophyta</taxon>
        <taxon>Tracheophyta</taxon>
        <taxon>Spermatophyta</taxon>
        <taxon>Magnoliopsida</taxon>
        <taxon>eudicotyledons</taxon>
        <taxon>Gunneridae</taxon>
        <taxon>Pentapetalae</taxon>
        <taxon>rosids</taxon>
        <taxon>fabids</taxon>
        <taxon>Fabales</taxon>
        <taxon>Fabaceae</taxon>
        <taxon>Papilionoideae</taxon>
        <taxon>50 kb inversion clade</taxon>
        <taxon>dalbergioids sensu lato</taxon>
        <taxon>Dalbergieae</taxon>
        <taxon>Pterocarpus clade</taxon>
        <taxon>Stylosanthes</taxon>
    </lineage>
</organism>
<evidence type="ECO:0000256" key="1">
    <source>
        <dbReference type="SAM" id="Phobius"/>
    </source>
</evidence>
<comment type="caution">
    <text evidence="2">The sequence shown here is derived from an EMBL/GenBank/DDBJ whole genome shotgun (WGS) entry which is preliminary data.</text>
</comment>
<keyword evidence="3" id="KW-1185">Reference proteome</keyword>
<dbReference type="EMBL" id="JASCZI010000018">
    <property type="protein sequence ID" value="MED6106827.1"/>
    <property type="molecule type" value="Genomic_DNA"/>
</dbReference>
<dbReference type="Proteomes" id="UP001341840">
    <property type="component" value="Unassembled WGS sequence"/>
</dbReference>
<evidence type="ECO:0000313" key="3">
    <source>
        <dbReference type="Proteomes" id="UP001341840"/>
    </source>
</evidence>